<sequence>MPSITALDLNKEAPRSPRETLGGYVVAARTLDKCRAEIAGTAGDYHFDCPLDQLFLEFVGLSGDQFREFVATGADDEAVVQWIAENGQSHTKEEIVLWNNDLRYKRISEMKPELQVFLEDYIAEFIPKDKVVSYWFDVYDYEEGRL</sequence>
<protein>
    <submittedName>
        <fullName evidence="2">DUF5069 domain-containing protein</fullName>
    </submittedName>
</protein>
<dbReference type="AlphaFoldDB" id="A0A934RJ93"/>
<gene>
    <name evidence="2" type="ORF">JIN78_00080</name>
</gene>
<evidence type="ECO:0000313" key="2">
    <source>
        <dbReference type="EMBL" id="MBK1832439.1"/>
    </source>
</evidence>
<dbReference type="InterPro" id="IPR031849">
    <property type="entry name" value="DUF5069"/>
</dbReference>
<dbReference type="Pfam" id="PF16798">
    <property type="entry name" value="DUF5069"/>
    <property type="match status" value="1"/>
</dbReference>
<name>A0A934RJ93_9BACT</name>
<reference evidence="2" key="1">
    <citation type="submission" date="2021-01" db="EMBL/GenBank/DDBJ databases">
        <title>Modified the classification status of verrucomicrobia.</title>
        <authorList>
            <person name="Feng X."/>
        </authorList>
    </citation>
    <scope>NUCLEOTIDE SEQUENCE</scope>
    <source>
        <strain evidence="2">KCTC 12986</strain>
    </source>
</reference>
<evidence type="ECO:0000259" key="1">
    <source>
        <dbReference type="Pfam" id="PF16798"/>
    </source>
</evidence>
<proteinExistence type="predicted"/>
<dbReference type="RefSeq" id="WP_200389876.1">
    <property type="nucleotide sequence ID" value="NZ_JAENIO010000001.1"/>
</dbReference>
<keyword evidence="3" id="KW-1185">Reference proteome</keyword>
<dbReference type="EMBL" id="JAENIO010000001">
    <property type="protein sequence ID" value="MBK1832439.1"/>
    <property type="molecule type" value="Genomic_DNA"/>
</dbReference>
<evidence type="ECO:0000313" key="3">
    <source>
        <dbReference type="Proteomes" id="UP000604083"/>
    </source>
</evidence>
<comment type="caution">
    <text evidence="2">The sequence shown here is derived from an EMBL/GenBank/DDBJ whole genome shotgun (WGS) entry which is preliminary data.</text>
</comment>
<dbReference type="Proteomes" id="UP000604083">
    <property type="component" value="Unassembled WGS sequence"/>
</dbReference>
<organism evidence="2 3">
    <name type="scientific">Roseibacillus ishigakijimensis</name>
    <dbReference type="NCBI Taxonomy" id="454146"/>
    <lineage>
        <taxon>Bacteria</taxon>
        <taxon>Pseudomonadati</taxon>
        <taxon>Verrucomicrobiota</taxon>
        <taxon>Verrucomicrobiia</taxon>
        <taxon>Verrucomicrobiales</taxon>
        <taxon>Verrucomicrobiaceae</taxon>
        <taxon>Roseibacillus</taxon>
    </lineage>
</organism>
<accession>A0A934RJ93</accession>
<feature type="domain" description="DUF5069" evidence="1">
    <location>
        <begin position="11"/>
        <end position="145"/>
    </location>
</feature>